<protein>
    <submittedName>
        <fullName evidence="1">Uncharacterized protein</fullName>
    </submittedName>
</protein>
<reference evidence="1" key="2">
    <citation type="submission" date="2019-12" db="EMBL/GenBank/DDBJ databases">
        <authorList>
            <person name="Hoang T.H.H."/>
            <person name="Okutani A."/>
        </authorList>
    </citation>
    <scope>NUCLEOTIDE SEQUENCE</scope>
    <source>
        <strain evidence="1">QuyetLC</strain>
    </source>
</reference>
<dbReference type="AlphaFoldDB" id="A0A640MHL9"/>
<sequence length="156" mass="18963">MDNFSEKKLVYEQMNHIIEERRELTKQYYKWKKRLESLDNSKIEVEPIKDRKFKKKENENIFKKENEYQKYMISKNDNQSKNISFQKIGLTISSILKEAGRPLSNKEIHTILCDSKEININYKNLTMNILPKMNKDSSINVERAYRGYWQYRLRKN</sequence>
<gene>
    <name evidence="1" type="ORF">QuyetLC_24500</name>
</gene>
<organism evidence="1">
    <name type="scientific">Bacillus anthracis</name>
    <name type="common">anthrax bacterium</name>
    <dbReference type="NCBI Taxonomy" id="1392"/>
    <lineage>
        <taxon>Bacteria</taxon>
        <taxon>Bacillati</taxon>
        <taxon>Bacillota</taxon>
        <taxon>Bacilli</taxon>
        <taxon>Bacillales</taxon>
        <taxon>Bacillaceae</taxon>
        <taxon>Bacillus</taxon>
        <taxon>Bacillus cereus group</taxon>
    </lineage>
</organism>
<name>A0A640MHL9_BACAN</name>
<dbReference type="EMBL" id="BLEY01000024">
    <property type="protein sequence ID" value="GEU13453.1"/>
    <property type="molecule type" value="Genomic_DNA"/>
</dbReference>
<reference evidence="1" key="1">
    <citation type="submission" date="2019-12" db="EMBL/GenBank/DDBJ databases">
        <title>Epidemiological and comparative genomic analysis of Bacillus anthracis isolated from northern Vietnam.</title>
        <authorList>
            <person name="Hoang T.T.H."/>
            <person name="Dang D.A."/>
            <person name="Pham M.H."/>
            <person name="Luong M.H."/>
            <person name="Tran N.D."/>
            <person name="Nguyen T.H."/>
            <person name="Nguyen T.T."/>
            <person name="Inoue S."/>
            <person name="Morikawa S."/>
            <person name="Okutani A."/>
        </authorList>
    </citation>
    <scope>NUCLEOTIDE SEQUENCE</scope>
    <source>
        <strain evidence="1">QuyetLC</strain>
    </source>
</reference>
<accession>A0A640MHL9</accession>
<comment type="caution">
    <text evidence="1">The sequence shown here is derived from an EMBL/GenBank/DDBJ whole genome shotgun (WGS) entry which is preliminary data.</text>
</comment>
<proteinExistence type="predicted"/>
<evidence type="ECO:0000313" key="1">
    <source>
        <dbReference type="EMBL" id="GEU13453.1"/>
    </source>
</evidence>